<dbReference type="InterPro" id="IPR049500">
    <property type="entry name" value="Peptidase_M50B-like"/>
</dbReference>
<dbReference type="Proteomes" id="UP000076038">
    <property type="component" value="Chromosome"/>
</dbReference>
<dbReference type="EMBL" id="CP015220">
    <property type="protein sequence ID" value="AMY23164.1"/>
    <property type="molecule type" value="Genomic_DNA"/>
</dbReference>
<dbReference type="RefSeq" id="WP_032369542.1">
    <property type="nucleotide sequence ID" value="NZ_CP015220.1"/>
</dbReference>
<accession>A0A143QJN8</accession>
<dbReference type="GeneID" id="93551931"/>
<feature type="transmembrane region" description="Helical" evidence="1">
    <location>
        <begin position="15"/>
        <end position="33"/>
    </location>
</feature>
<proteinExistence type="predicted"/>
<keyword evidence="1" id="KW-1133">Transmembrane helix</keyword>
<evidence type="ECO:0000313" key="2">
    <source>
        <dbReference type="EMBL" id="AMY23164.1"/>
    </source>
</evidence>
<dbReference type="PATRIC" id="fig|1653479.3.peg.1882"/>
<sequence length="234" mass="24956">MNEFWDRISAVSPDPPVWIVQVAALAALVIVVLPQTWRIARNVVTIAHEGAHLFVALITGRQLMGLRLHSDTSGVAISKGKPTGLGVIAMTFAGYVGPSLLGLGAALVLGTQRASAVLWIGIISIALMLLMIRNIYGLLSLVTVGGLLFVVSWWGTGEQQVAAAYFITFFLLIAGPRPVLELQKSRSAGRARDSDADQLARLTFLPGIVWVGLFLVVTVGALALGAWRILVPVQ</sequence>
<protein>
    <recommendedName>
        <fullName evidence="4">M50 family peptidase</fullName>
    </recommendedName>
</protein>
<dbReference type="KEGG" id="rhs:A3Q41_01861"/>
<keyword evidence="1" id="KW-0472">Membrane</keyword>
<feature type="transmembrane region" description="Helical" evidence="1">
    <location>
        <begin position="162"/>
        <end position="180"/>
    </location>
</feature>
<dbReference type="AlphaFoldDB" id="A0A143QJN8"/>
<reference evidence="3" key="2">
    <citation type="submission" date="2016-04" db="EMBL/GenBank/DDBJ databases">
        <title>Complete Genome and Plasmid Sequences for Rhodococcus fascians D188 and Draft Sequences for Rhodococcus spp. Isolates PBTS 1 and PBTS 2.</title>
        <authorList>
            <person name="Stamer R."/>
            <person name="Vereecke D."/>
            <person name="Zhang Y."/>
            <person name="Schilkey F."/>
            <person name="Devitt N."/>
            <person name="Randall J."/>
        </authorList>
    </citation>
    <scope>NUCLEOTIDE SEQUENCE [LARGE SCALE GENOMIC DNA]</scope>
    <source>
        <strain evidence="3">PBTS2</strain>
    </source>
</reference>
<dbReference type="OrthoDB" id="5184455at2"/>
<dbReference type="Pfam" id="PF13398">
    <property type="entry name" value="Peptidase_M50B"/>
    <property type="match status" value="1"/>
</dbReference>
<reference evidence="2 3" key="1">
    <citation type="journal article" date="2016" name="Genome Announc.">
        <title>Complete Genome and Plasmid Sequences for Rhodococcus fascians D188 and Draft Sequences for Rhodococcus Isolates PBTS 1 and PBTS 2.</title>
        <authorList>
            <person name="Stamler R.A."/>
            <person name="Vereecke D."/>
            <person name="Zhang Y."/>
            <person name="Schilkey F."/>
            <person name="Devitt N."/>
            <person name="Randall J.J."/>
        </authorList>
    </citation>
    <scope>NUCLEOTIDE SEQUENCE [LARGE SCALE GENOMIC DNA]</scope>
    <source>
        <strain evidence="2 3">PBTS2</strain>
    </source>
</reference>
<feature type="transmembrane region" description="Helical" evidence="1">
    <location>
        <begin position="87"/>
        <end position="108"/>
    </location>
</feature>
<organism evidence="2 3">
    <name type="scientific">Rhodococcoides fascians</name>
    <name type="common">Rhodococcus fascians</name>
    <dbReference type="NCBI Taxonomy" id="1828"/>
    <lineage>
        <taxon>Bacteria</taxon>
        <taxon>Bacillati</taxon>
        <taxon>Actinomycetota</taxon>
        <taxon>Actinomycetes</taxon>
        <taxon>Mycobacteriales</taxon>
        <taxon>Nocardiaceae</taxon>
        <taxon>Rhodococcoides</taxon>
    </lineage>
</organism>
<gene>
    <name evidence="2" type="ORF">A3Q41_01861</name>
</gene>
<feature type="transmembrane region" description="Helical" evidence="1">
    <location>
        <begin position="138"/>
        <end position="156"/>
    </location>
</feature>
<evidence type="ECO:0008006" key="4">
    <source>
        <dbReference type="Google" id="ProtNLM"/>
    </source>
</evidence>
<evidence type="ECO:0000313" key="3">
    <source>
        <dbReference type="Proteomes" id="UP000076038"/>
    </source>
</evidence>
<name>A0A143QJN8_RHOFA</name>
<feature type="transmembrane region" description="Helical" evidence="1">
    <location>
        <begin position="114"/>
        <end position="131"/>
    </location>
</feature>
<evidence type="ECO:0000256" key="1">
    <source>
        <dbReference type="SAM" id="Phobius"/>
    </source>
</evidence>
<keyword evidence="1" id="KW-0812">Transmembrane</keyword>
<keyword evidence="3" id="KW-1185">Reference proteome</keyword>
<feature type="transmembrane region" description="Helical" evidence="1">
    <location>
        <begin position="201"/>
        <end position="227"/>
    </location>
</feature>